<feature type="compositionally biased region" description="Low complexity" evidence="1">
    <location>
        <begin position="1"/>
        <end position="17"/>
    </location>
</feature>
<reference evidence="2" key="1">
    <citation type="submission" date="2023-05" db="EMBL/GenBank/DDBJ databases">
        <authorList>
            <person name="Huff M."/>
        </authorList>
    </citation>
    <scope>NUCLEOTIDE SEQUENCE</scope>
</reference>
<sequence>MEKTIETPPKTPTIQTENSIPDQNSPPQNQKSQTPPICNSGKTGTPERLKVPKAFKYPEKYTSPTDRLMSPVTRVLLARSRRGSKILPPSTNQHKIQALKLQDLGSFRN</sequence>
<dbReference type="AlphaFoldDB" id="A0AAD2DFT8"/>
<feature type="compositionally biased region" description="Polar residues" evidence="1">
    <location>
        <begin position="18"/>
        <end position="43"/>
    </location>
</feature>
<dbReference type="Proteomes" id="UP000834106">
    <property type="component" value="Chromosome 1"/>
</dbReference>
<dbReference type="EMBL" id="OU503036">
    <property type="protein sequence ID" value="CAI9752742.1"/>
    <property type="molecule type" value="Genomic_DNA"/>
</dbReference>
<evidence type="ECO:0000313" key="2">
    <source>
        <dbReference type="EMBL" id="CAI9752742.1"/>
    </source>
</evidence>
<accession>A0AAD2DFT8</accession>
<name>A0AAD2DFT8_9LAMI</name>
<protein>
    <submittedName>
        <fullName evidence="2">Uncharacterized protein</fullName>
    </submittedName>
</protein>
<organism evidence="2 3">
    <name type="scientific">Fraxinus pennsylvanica</name>
    <dbReference type="NCBI Taxonomy" id="56036"/>
    <lineage>
        <taxon>Eukaryota</taxon>
        <taxon>Viridiplantae</taxon>
        <taxon>Streptophyta</taxon>
        <taxon>Embryophyta</taxon>
        <taxon>Tracheophyta</taxon>
        <taxon>Spermatophyta</taxon>
        <taxon>Magnoliopsida</taxon>
        <taxon>eudicotyledons</taxon>
        <taxon>Gunneridae</taxon>
        <taxon>Pentapetalae</taxon>
        <taxon>asterids</taxon>
        <taxon>lamiids</taxon>
        <taxon>Lamiales</taxon>
        <taxon>Oleaceae</taxon>
        <taxon>Oleeae</taxon>
        <taxon>Fraxinus</taxon>
    </lineage>
</organism>
<gene>
    <name evidence="2" type="ORF">FPE_LOCUS173</name>
</gene>
<evidence type="ECO:0000313" key="3">
    <source>
        <dbReference type="Proteomes" id="UP000834106"/>
    </source>
</evidence>
<keyword evidence="3" id="KW-1185">Reference proteome</keyword>
<proteinExistence type="predicted"/>
<evidence type="ECO:0000256" key="1">
    <source>
        <dbReference type="SAM" id="MobiDB-lite"/>
    </source>
</evidence>
<dbReference type="PANTHER" id="PTHR36747:SF1">
    <property type="entry name" value="HYDROXYPROLINE-RICH GLYCOPROTEIN FAMILY PROTEIN"/>
    <property type="match status" value="1"/>
</dbReference>
<feature type="region of interest" description="Disordered" evidence="1">
    <location>
        <begin position="1"/>
        <end position="50"/>
    </location>
</feature>
<dbReference type="PANTHER" id="PTHR36747">
    <property type="entry name" value="HYDROXYPROLINE-RICH GLYCOPROTEIN FAMILY PROTEIN"/>
    <property type="match status" value="1"/>
</dbReference>